<dbReference type="AlphaFoldDB" id="A0A4Q7E703"/>
<name>A0A4Q7E703_9CYAN</name>
<reference evidence="1 2" key="1">
    <citation type="submission" date="2018-11" db="EMBL/GenBank/DDBJ databases">
        <title>Whole genome sequencing of an environmental sample.</title>
        <authorList>
            <person name="Sarangi A.N."/>
            <person name="Singh D."/>
            <person name="Tripathy S."/>
        </authorList>
    </citation>
    <scope>NUCLEOTIDE SEQUENCE [LARGE SCALE GENOMIC DNA]</scope>
    <source>
        <strain evidence="1 2">Lakshadweep</strain>
    </source>
</reference>
<accession>A0A4Q7E703</accession>
<comment type="caution">
    <text evidence="1">The sequence shown here is derived from an EMBL/GenBank/DDBJ whole genome shotgun (WGS) entry which is preliminary data.</text>
</comment>
<organism evidence="1 2">
    <name type="scientific">Leptolyngbya iicbica LK</name>
    <dbReference type="NCBI Taxonomy" id="2294035"/>
    <lineage>
        <taxon>Bacteria</taxon>
        <taxon>Bacillati</taxon>
        <taxon>Cyanobacteriota</taxon>
        <taxon>Cyanophyceae</taxon>
        <taxon>Leptolyngbyales</taxon>
        <taxon>Leptolyngbyaceae</taxon>
        <taxon>Leptolyngbya group</taxon>
        <taxon>Leptolyngbya</taxon>
        <taxon>Leptolyngbya iicbica</taxon>
    </lineage>
</organism>
<evidence type="ECO:0000313" key="1">
    <source>
        <dbReference type="EMBL" id="RZM77894.1"/>
    </source>
</evidence>
<dbReference type="RefSeq" id="WP_084607066.1">
    <property type="nucleotide sequence ID" value="NZ_QVFV01000003.1"/>
</dbReference>
<sequence>MHSYHQPLPPIARAPYPDEIAGAAAIFDPALLKAARHIYRTYYEVHPDDMQRPMGVAINRKSRRGKLIFSGPPVLLPSECFVPLEQIEPDIH</sequence>
<protein>
    <submittedName>
        <fullName evidence="1">Uncharacterized protein</fullName>
    </submittedName>
</protein>
<keyword evidence="2" id="KW-1185">Reference proteome</keyword>
<dbReference type="OrthoDB" id="531597at2"/>
<dbReference type="Proteomes" id="UP000292459">
    <property type="component" value="Unassembled WGS sequence"/>
</dbReference>
<dbReference type="EMBL" id="QVFV01000003">
    <property type="protein sequence ID" value="RZM77894.1"/>
    <property type="molecule type" value="Genomic_DNA"/>
</dbReference>
<evidence type="ECO:0000313" key="2">
    <source>
        <dbReference type="Proteomes" id="UP000292459"/>
    </source>
</evidence>
<gene>
    <name evidence="1" type="ORF">DYY88_15155</name>
</gene>
<proteinExistence type="predicted"/>